<proteinExistence type="predicted"/>
<feature type="transmembrane region" description="Helical" evidence="1">
    <location>
        <begin position="81"/>
        <end position="100"/>
    </location>
</feature>
<keyword evidence="1" id="KW-0812">Transmembrane</keyword>
<evidence type="ECO:0000313" key="3">
    <source>
        <dbReference type="Proteomes" id="UP000008881"/>
    </source>
</evidence>
<dbReference type="PATRIC" id="fig|1028307.3.peg.4754"/>
<feature type="transmembrane region" description="Helical" evidence="1">
    <location>
        <begin position="12"/>
        <end position="33"/>
    </location>
</feature>
<protein>
    <submittedName>
        <fullName evidence="2">Uncharacterized protein</fullName>
    </submittedName>
</protein>
<dbReference type="HOGENOM" id="CLU_1692749_0_0_6"/>
<reference evidence="2 3" key="1">
    <citation type="journal article" date="2012" name="J. Bacteriol.">
        <title>Complete genome sequence of Enterobacter aerogenes KCTC 2190.</title>
        <authorList>
            <person name="Shin S.H."/>
            <person name="Kim S."/>
            <person name="Kim J.Y."/>
            <person name="Lee S."/>
            <person name="Um Y."/>
            <person name="Oh M.K."/>
            <person name="Kim Y.R."/>
            <person name="Lee J."/>
            <person name="Yang K.S."/>
        </authorList>
    </citation>
    <scope>NUCLEOTIDE SEQUENCE [LARGE SCALE GENOMIC DNA]</scope>
    <source>
        <strain evidence="2 3">KCTC 2190</strain>
    </source>
</reference>
<evidence type="ECO:0000313" key="2">
    <source>
        <dbReference type="EMBL" id="AEG99691.1"/>
    </source>
</evidence>
<dbReference type="EMBL" id="CP002824">
    <property type="protein sequence ID" value="AEG99691.1"/>
    <property type="molecule type" value="Genomic_DNA"/>
</dbReference>
<dbReference type="KEGG" id="eae:EAE_23990"/>
<accession>A0A0H3FYU0</accession>
<keyword evidence="1" id="KW-0472">Membrane</keyword>
<gene>
    <name evidence="2" type="ordered locus">EAE_23990</name>
</gene>
<dbReference type="GeneID" id="93312965"/>
<feature type="transmembrane region" description="Helical" evidence="1">
    <location>
        <begin position="53"/>
        <end position="74"/>
    </location>
</feature>
<dbReference type="OrthoDB" id="9951610at2"/>
<keyword evidence="3" id="KW-1185">Reference proteome</keyword>
<dbReference type="Proteomes" id="UP000008881">
    <property type="component" value="Chromosome"/>
</dbReference>
<organism evidence="2 3">
    <name type="scientific">Klebsiella aerogenes (strain ATCC 13048 / DSM 30053 / CCUG 1429 / JCM 1235 / KCTC 2190 / NBRC 13534 / NCIMB 10102 / NCTC 10006 / CDC 819-56)</name>
    <name type="common">Enterobacter aerogenes</name>
    <dbReference type="NCBI Taxonomy" id="1028307"/>
    <lineage>
        <taxon>Bacteria</taxon>
        <taxon>Pseudomonadati</taxon>
        <taxon>Pseudomonadota</taxon>
        <taxon>Gammaproteobacteria</taxon>
        <taxon>Enterobacterales</taxon>
        <taxon>Enterobacteriaceae</taxon>
        <taxon>Klebsiella/Raoultella group</taxon>
        <taxon>Klebsiella</taxon>
    </lineage>
</organism>
<keyword evidence="1" id="KW-1133">Transmembrane helix</keyword>
<sequence>MVSPTRRSLAPDAFLLLAIFCLYLFVIGLYASITVLEHWLRLPNYLTDNRETFLVGALPLAIAGLLGLLAGVGVKKRLMVRLCKVFCAFSLIYIAAFAWLDWRTMDHYRDNPQYGVCKQYSKHTIYMYVWNSDWCDHFDKRVQTPSPIANRENTP</sequence>
<dbReference type="AlphaFoldDB" id="A0A0H3FYU0"/>
<name>A0A0H3FYU0_KLEAK</name>
<dbReference type="RefSeq" id="WP_015365701.1">
    <property type="nucleotide sequence ID" value="NC_015663.1"/>
</dbReference>
<evidence type="ECO:0000256" key="1">
    <source>
        <dbReference type="SAM" id="Phobius"/>
    </source>
</evidence>